<reference evidence="1 2" key="1">
    <citation type="submission" date="2019-02" db="EMBL/GenBank/DDBJ databases">
        <title>Deep-cultivation of Planctomycetes and their phenomic and genomic characterization uncovers novel biology.</title>
        <authorList>
            <person name="Wiegand S."/>
            <person name="Jogler M."/>
            <person name="Boedeker C."/>
            <person name="Pinto D."/>
            <person name="Vollmers J."/>
            <person name="Rivas-Marin E."/>
            <person name="Kohn T."/>
            <person name="Peeters S.H."/>
            <person name="Heuer A."/>
            <person name="Rast P."/>
            <person name="Oberbeckmann S."/>
            <person name="Bunk B."/>
            <person name="Jeske O."/>
            <person name="Meyerdierks A."/>
            <person name="Storesund J.E."/>
            <person name="Kallscheuer N."/>
            <person name="Luecker S."/>
            <person name="Lage O.M."/>
            <person name="Pohl T."/>
            <person name="Merkel B.J."/>
            <person name="Hornburger P."/>
            <person name="Mueller R.-W."/>
            <person name="Bruemmer F."/>
            <person name="Labrenz M."/>
            <person name="Spormann A.M."/>
            <person name="Op den Camp H."/>
            <person name="Overmann J."/>
            <person name="Amann R."/>
            <person name="Jetten M.S.M."/>
            <person name="Mascher T."/>
            <person name="Medema M.H."/>
            <person name="Devos D.P."/>
            <person name="Kaster A.-K."/>
            <person name="Ovreas L."/>
            <person name="Rohde M."/>
            <person name="Galperin M.Y."/>
            <person name="Jogler C."/>
        </authorList>
    </citation>
    <scope>NUCLEOTIDE SEQUENCE [LARGE SCALE GENOMIC DNA]</scope>
    <source>
        <strain evidence="1 2">K22_7</strain>
    </source>
</reference>
<dbReference type="OrthoDB" id="262107at2"/>
<sequence>MPNGKTTATTDSAWVSQIAAEVVARLRATGSETSRAIHAGSIIADSAGPSGSVGSDSDVPQSALLKVIDTTVIASTAAGTVLDVSAQAVITPAAKDDAKQKNITISRLAKCAPPQPVSDPSLTAGIVDVDTDRGRSVADQLARRGIRSIGVGIVLSDTPALDLVGQFAKGSRAAMAGSIEEIRRFGSEVDPDVWVLDMKRMNLVTAINAIAIIARTNGARS</sequence>
<gene>
    <name evidence="1" type="ORF">K227x_16060</name>
</gene>
<accession>A0A517N7V6</accession>
<keyword evidence="2" id="KW-1185">Reference proteome</keyword>
<evidence type="ECO:0000313" key="2">
    <source>
        <dbReference type="Proteomes" id="UP000318538"/>
    </source>
</evidence>
<dbReference type="AlphaFoldDB" id="A0A517N7V6"/>
<name>A0A517N7V6_9BACT</name>
<dbReference type="KEGG" id="rlc:K227x_16060"/>
<dbReference type="Proteomes" id="UP000318538">
    <property type="component" value="Chromosome"/>
</dbReference>
<organism evidence="1 2">
    <name type="scientific">Rubripirellula lacrimiformis</name>
    <dbReference type="NCBI Taxonomy" id="1930273"/>
    <lineage>
        <taxon>Bacteria</taxon>
        <taxon>Pseudomonadati</taxon>
        <taxon>Planctomycetota</taxon>
        <taxon>Planctomycetia</taxon>
        <taxon>Pirellulales</taxon>
        <taxon>Pirellulaceae</taxon>
        <taxon>Rubripirellula</taxon>
    </lineage>
</organism>
<dbReference type="RefSeq" id="WP_145168958.1">
    <property type="nucleotide sequence ID" value="NZ_CP036525.1"/>
</dbReference>
<evidence type="ECO:0000313" key="1">
    <source>
        <dbReference type="EMBL" id="QDT03224.1"/>
    </source>
</evidence>
<dbReference type="EMBL" id="CP036525">
    <property type="protein sequence ID" value="QDT03224.1"/>
    <property type="molecule type" value="Genomic_DNA"/>
</dbReference>
<proteinExistence type="predicted"/>
<protein>
    <submittedName>
        <fullName evidence="1">Uncharacterized protein</fullName>
    </submittedName>
</protein>